<name>A0A7L1SGU0_9PASS</name>
<gene>
    <name evidence="3" type="primary">Top2b_2</name>
    <name evidence="3" type="ORF">LOCOCH_R04378</name>
</gene>
<comment type="caution">
    <text evidence="3">The sequence shown here is derived from an EMBL/GenBank/DDBJ whole genome shotgun (WGS) entry which is preliminary data.</text>
</comment>
<sequence>NSDSDSEFGIPKKRAAPEGKGRGAKKRKASGSENESEYNPWKKTPKSTPSKKSKKAAFDQDSDVEIFQSGFASETAPKPQAGWAKKEVKYSAESEE</sequence>
<feature type="compositionally biased region" description="Basic residues" evidence="1">
    <location>
        <begin position="43"/>
        <end position="55"/>
    </location>
</feature>
<evidence type="ECO:0000259" key="2">
    <source>
        <dbReference type="Pfam" id="PF08070"/>
    </source>
</evidence>
<evidence type="ECO:0000313" key="3">
    <source>
        <dbReference type="EMBL" id="NXO45678.1"/>
    </source>
</evidence>
<evidence type="ECO:0000256" key="1">
    <source>
        <dbReference type="SAM" id="MobiDB-lite"/>
    </source>
</evidence>
<dbReference type="Pfam" id="PF08070">
    <property type="entry name" value="DTHCT"/>
    <property type="match status" value="1"/>
</dbReference>
<feature type="domain" description="DTHCT" evidence="2">
    <location>
        <begin position="1"/>
        <end position="90"/>
    </location>
</feature>
<proteinExistence type="predicted"/>
<keyword evidence="4" id="KW-1185">Reference proteome</keyword>
<evidence type="ECO:0000313" key="4">
    <source>
        <dbReference type="Proteomes" id="UP000572057"/>
    </source>
</evidence>
<reference evidence="4" key="1">
    <citation type="submission" date="2019-09" db="EMBL/GenBank/DDBJ databases">
        <title>Bird 10,000 Genomes (B10K) Project - Family phase.</title>
        <authorList>
            <person name="Zhang G."/>
        </authorList>
    </citation>
    <scope>NUCLEOTIDE SEQUENCE [LARGE SCALE GENOMIC DNA]</scope>
</reference>
<accession>A0A7L1SGU0</accession>
<feature type="compositionally biased region" description="Basic and acidic residues" evidence="1">
    <location>
        <begin position="84"/>
        <end position="96"/>
    </location>
</feature>
<dbReference type="AlphaFoldDB" id="A0A7L1SGU0"/>
<dbReference type="InterPro" id="IPR012542">
    <property type="entry name" value="DTHCT"/>
</dbReference>
<feature type="non-terminal residue" evidence="3">
    <location>
        <position position="1"/>
    </location>
</feature>
<protein>
    <submittedName>
        <fullName evidence="3">TOP2B topoisomerase</fullName>
    </submittedName>
</protein>
<feature type="non-terminal residue" evidence="3">
    <location>
        <position position="96"/>
    </location>
</feature>
<dbReference type="EMBL" id="VXBM01002489">
    <property type="protein sequence ID" value="NXO45678.1"/>
    <property type="molecule type" value="Genomic_DNA"/>
</dbReference>
<feature type="region of interest" description="Disordered" evidence="1">
    <location>
        <begin position="1"/>
        <end position="96"/>
    </location>
</feature>
<dbReference type="OrthoDB" id="276498at2759"/>
<organism evidence="3 4">
    <name type="scientific">Helopsaltes ochotensis</name>
    <name type="common">Middendorff's grasshopper-warbler</name>
    <dbReference type="NCBI Taxonomy" id="3150915"/>
    <lineage>
        <taxon>Eukaryota</taxon>
        <taxon>Metazoa</taxon>
        <taxon>Chordata</taxon>
        <taxon>Craniata</taxon>
        <taxon>Vertebrata</taxon>
        <taxon>Euteleostomi</taxon>
        <taxon>Archelosauria</taxon>
        <taxon>Archosauria</taxon>
        <taxon>Dinosauria</taxon>
        <taxon>Saurischia</taxon>
        <taxon>Theropoda</taxon>
        <taxon>Coelurosauria</taxon>
        <taxon>Aves</taxon>
        <taxon>Neognathae</taxon>
        <taxon>Neoaves</taxon>
        <taxon>Telluraves</taxon>
        <taxon>Australaves</taxon>
        <taxon>Passeriformes</taxon>
        <taxon>Sylvioidea</taxon>
        <taxon>Locustellidae</taxon>
        <taxon>Helopsaltes</taxon>
    </lineage>
</organism>
<dbReference type="Proteomes" id="UP000572057">
    <property type="component" value="Unassembled WGS sequence"/>
</dbReference>